<evidence type="ECO:0000313" key="8">
    <source>
        <dbReference type="EMBL" id="OGC59882.1"/>
    </source>
</evidence>
<dbReference type="Gene3D" id="1.20.1270.10">
    <property type="match status" value="1"/>
</dbReference>
<keyword evidence="3" id="KW-0547">Nucleotide-binding</keyword>
<evidence type="ECO:0000256" key="1">
    <source>
        <dbReference type="ARBA" id="ARBA00007381"/>
    </source>
</evidence>
<dbReference type="InterPro" id="IPR029047">
    <property type="entry name" value="HSP70_peptide-bd_sf"/>
</dbReference>
<dbReference type="InterPro" id="IPR018181">
    <property type="entry name" value="Heat_shock_70_CS"/>
</dbReference>
<dbReference type="Gene3D" id="2.60.34.10">
    <property type="entry name" value="Substrate Binding Domain Of DNAk, Chain A, domain 1"/>
    <property type="match status" value="1"/>
</dbReference>
<feature type="compositionally biased region" description="Polar residues" evidence="7">
    <location>
        <begin position="345"/>
        <end position="371"/>
    </location>
</feature>
<keyword evidence="6" id="KW-0143">Chaperone</keyword>
<keyword evidence="2" id="KW-0597">Phosphoprotein</keyword>
<dbReference type="PRINTS" id="PR00301">
    <property type="entry name" value="HEATSHOCK70"/>
</dbReference>
<dbReference type="Proteomes" id="UP000178964">
    <property type="component" value="Unassembled WGS sequence"/>
</dbReference>
<protein>
    <recommendedName>
        <fullName evidence="10">Molecular chaperone DnaK</fullName>
    </recommendedName>
</protein>
<comment type="caution">
    <text evidence="8">The sequence shown here is derived from an EMBL/GenBank/DDBJ whole genome shotgun (WGS) entry which is preliminary data.</text>
</comment>
<dbReference type="InterPro" id="IPR043129">
    <property type="entry name" value="ATPase_NBD"/>
</dbReference>
<feature type="compositionally biased region" description="Acidic residues" evidence="7">
    <location>
        <begin position="376"/>
        <end position="385"/>
    </location>
</feature>
<dbReference type="PANTHER" id="PTHR19375">
    <property type="entry name" value="HEAT SHOCK PROTEIN 70KDA"/>
    <property type="match status" value="1"/>
</dbReference>
<sequence length="385" mass="41289">MQRIRDAAEKAKIELSGKTESEVNIPYITADAGGPKHLLVKVTRAQFEQMTDELIDKTFKAVKSALKDAKLEPNQIDEVILVGGQTRMPRVVEKVKEQFGKDPHKGVNPDEVVAMGAAIQGGVLTGESKDVLLLDVTPLTLGLETLGSVRTPLIDRNTTVPTSKTQTFSTAADNQTSVEINVLQGEREMAADNKSLGRFILDGIPPAPRGMPQIDVTFDIDSNGILNVSAKDKASGKEQKITITGSTGLDKDEVSRMVDEAKVHEAEDKEKRETAETRNIAESLAFTAEKSIKDAGDKLEPAVKSEVEGKIATLRDSLKGTDNADIKAKTDELSSSLSKIGEAMSQAQQETPSAGGEQPTSEEAQTGSEPQGENPDVAEGEVVEE</sequence>
<comment type="similarity">
    <text evidence="1">Belongs to the heat shock protein 70 family.</text>
</comment>
<dbReference type="InterPro" id="IPR029048">
    <property type="entry name" value="HSP70_C_sf"/>
</dbReference>
<evidence type="ECO:0000313" key="9">
    <source>
        <dbReference type="Proteomes" id="UP000178964"/>
    </source>
</evidence>
<evidence type="ECO:0000256" key="7">
    <source>
        <dbReference type="SAM" id="MobiDB-lite"/>
    </source>
</evidence>
<feature type="region of interest" description="Disordered" evidence="7">
    <location>
        <begin position="321"/>
        <end position="385"/>
    </location>
</feature>
<proteinExistence type="inferred from homology"/>
<keyword evidence="4" id="KW-0067">ATP-binding</keyword>
<dbReference type="Pfam" id="PF00012">
    <property type="entry name" value="HSP70"/>
    <property type="match status" value="1"/>
</dbReference>
<dbReference type="SUPFAM" id="SSF100920">
    <property type="entry name" value="Heat shock protein 70kD (HSP70), peptide-binding domain"/>
    <property type="match status" value="1"/>
</dbReference>
<evidence type="ECO:0000256" key="2">
    <source>
        <dbReference type="ARBA" id="ARBA00022553"/>
    </source>
</evidence>
<name>A0A1F4VRP3_UNCKA</name>
<dbReference type="FunFam" id="1.20.1270.10:FF:000001">
    <property type="entry name" value="Molecular chaperone DnaK"/>
    <property type="match status" value="1"/>
</dbReference>
<dbReference type="SUPFAM" id="SSF53067">
    <property type="entry name" value="Actin-like ATPase domain"/>
    <property type="match status" value="1"/>
</dbReference>
<dbReference type="STRING" id="1802627.A3A70_00975"/>
<evidence type="ECO:0000256" key="5">
    <source>
        <dbReference type="ARBA" id="ARBA00023016"/>
    </source>
</evidence>
<dbReference type="EMBL" id="MEVK01000005">
    <property type="protein sequence ID" value="OGC59882.1"/>
    <property type="molecule type" value="Genomic_DNA"/>
</dbReference>
<keyword evidence="5" id="KW-0346">Stress response</keyword>
<evidence type="ECO:0000256" key="3">
    <source>
        <dbReference type="ARBA" id="ARBA00022741"/>
    </source>
</evidence>
<dbReference type="GO" id="GO:0140662">
    <property type="term" value="F:ATP-dependent protein folding chaperone"/>
    <property type="evidence" value="ECO:0007669"/>
    <property type="project" value="InterPro"/>
</dbReference>
<dbReference type="Gene3D" id="3.30.420.40">
    <property type="match status" value="2"/>
</dbReference>
<reference evidence="8 9" key="1">
    <citation type="journal article" date="2016" name="Nat. Commun.">
        <title>Thousands of microbial genomes shed light on interconnected biogeochemical processes in an aquifer system.</title>
        <authorList>
            <person name="Anantharaman K."/>
            <person name="Brown C.T."/>
            <person name="Hug L.A."/>
            <person name="Sharon I."/>
            <person name="Castelle C.J."/>
            <person name="Probst A.J."/>
            <person name="Thomas B.C."/>
            <person name="Singh A."/>
            <person name="Wilkins M.J."/>
            <person name="Karaoz U."/>
            <person name="Brodie E.L."/>
            <person name="Williams K.H."/>
            <person name="Hubbard S.S."/>
            <person name="Banfield J.F."/>
        </authorList>
    </citation>
    <scope>NUCLEOTIDE SEQUENCE [LARGE SCALE GENOMIC DNA]</scope>
</reference>
<evidence type="ECO:0000256" key="6">
    <source>
        <dbReference type="ARBA" id="ARBA00023186"/>
    </source>
</evidence>
<dbReference type="PROSITE" id="PS01036">
    <property type="entry name" value="HSP70_3"/>
    <property type="match status" value="1"/>
</dbReference>
<dbReference type="FunFam" id="2.60.34.10:FF:000014">
    <property type="entry name" value="Chaperone protein DnaK HSP70"/>
    <property type="match status" value="1"/>
</dbReference>
<dbReference type="GO" id="GO:0005524">
    <property type="term" value="F:ATP binding"/>
    <property type="evidence" value="ECO:0007669"/>
    <property type="project" value="UniProtKB-KW"/>
</dbReference>
<dbReference type="Gene3D" id="3.90.640.10">
    <property type="entry name" value="Actin, Chain A, domain 4"/>
    <property type="match status" value="1"/>
</dbReference>
<accession>A0A1F4VRP3</accession>
<organism evidence="8 9">
    <name type="scientific">candidate division WWE3 bacterium RIFCSPLOWO2_01_FULL_42_11</name>
    <dbReference type="NCBI Taxonomy" id="1802627"/>
    <lineage>
        <taxon>Bacteria</taxon>
        <taxon>Katanobacteria</taxon>
    </lineage>
</organism>
<feature type="compositionally biased region" description="Basic and acidic residues" evidence="7">
    <location>
        <begin position="321"/>
        <end position="332"/>
    </location>
</feature>
<gene>
    <name evidence="8" type="ORF">A3A70_00975</name>
</gene>
<evidence type="ECO:0008006" key="10">
    <source>
        <dbReference type="Google" id="ProtNLM"/>
    </source>
</evidence>
<dbReference type="FunFam" id="3.90.640.10:FF:000003">
    <property type="entry name" value="Molecular chaperone DnaK"/>
    <property type="match status" value="1"/>
</dbReference>
<evidence type="ECO:0000256" key="4">
    <source>
        <dbReference type="ARBA" id="ARBA00022840"/>
    </source>
</evidence>
<dbReference type="AlphaFoldDB" id="A0A1F4VRP3"/>
<dbReference type="InterPro" id="IPR013126">
    <property type="entry name" value="Hsp_70_fam"/>
</dbReference>